<comment type="similarity">
    <text evidence="4">Belongs to the TonB-dependent receptor family.</text>
</comment>
<keyword evidence="5" id="KW-0732">Signal</keyword>
<feature type="domain" description="TonB-dependent receptor-like beta-barrel" evidence="6">
    <location>
        <begin position="402"/>
        <end position="870"/>
    </location>
</feature>
<dbReference type="RefSeq" id="WP_126752903.1">
    <property type="nucleotide sequence ID" value="NZ_JBHUMT010000013.1"/>
</dbReference>
<dbReference type="SUPFAM" id="SSF56935">
    <property type="entry name" value="Porins"/>
    <property type="match status" value="1"/>
</dbReference>
<evidence type="ECO:0000313" key="9">
    <source>
        <dbReference type="Proteomes" id="UP000288361"/>
    </source>
</evidence>
<sequence length="901" mass="99562">MKNHYKLKPVALAVGLGLVATSPVTLAQQAEDADIERESTIEEVVTTGSRLQGSAAAVVEERKNQAFVADILGAEQLSRSGDSDAASALRRVTGLTLVDGKFIYVRGLGERYSSARINGASIPSPDLTRNVVPLDIIPSTIIESMAVQKVFSPSMPAAFGGGNIDIRTRSLPNDFVFNVEAGVGLNSNADEGYTYNRNDNGIPSGIQDAIGRYEGDFSLRNIINTDGLTGSGSSAGDQARAINASLAKQLPRDMVLKKESLDPNFDLKATLGNSFDEAWFGGTFGVLAAASYDNDWDASARRNAVISNNAEAGCSTSLETAEDVSNSCYNTLSETTVTTETERLNGFFTAGYQLDTHNVSYTKIYLEDSEDESEFGIKQSPNGSNLKTIAGTGIANREHEFKYEERVLNVDQFRGQHTFMDYWGVGFDWQYTESKAETEIPTEVSYRFDDIYNTDGSFSETRVTGDDNRAIFQFVDMEDNVKSYGGNFSLPIMLSGIELELKAGYDFMDKARYYSTSRFSLDNASGSRLSVLDDLENVLGVTGYLTDEVIDENDFRITFREPGAPNADDYLAAQKTDAYYGEFDAIFDNTWRFSGGIRYEDFKQVSLATSSLIFDEQDLNNYFNPQRVADSSISEDDIYTALSLTYMANDNYQLRFGYGETVVRPDLRETVPVAYYDPVTDIRTFGTAGLQSSDLKNYDARFEYYADNGDNYTVAAFYKDISNPIESVLRVGDEDYTLTYVNGESAEVYGVEFEWLHDLGYLENGFFTSGNLTWSDSEASIDPALAGNLTNPTKRMTGHSEYVANFQLNYDSANGEHSTSLVYNVFGERILAAGVGGRDDAYEQPFHSLDLVYNYYPNFNSKIGFKVKNLLGEDQEVNQSGILVRSKEVGTVVSLSYSYEF</sequence>
<dbReference type="GO" id="GO:0009279">
    <property type="term" value="C:cell outer membrane"/>
    <property type="evidence" value="ECO:0007669"/>
    <property type="project" value="UniProtKB-SubCell"/>
</dbReference>
<accession>A0A432YI78</accession>
<gene>
    <name evidence="8" type="ORF">CWI73_11475</name>
</gene>
<protein>
    <submittedName>
        <fullName evidence="8">TonB-dependent receptor</fullName>
    </submittedName>
</protein>
<dbReference type="AlphaFoldDB" id="A0A432YI78"/>
<dbReference type="EMBL" id="PIQA01000014">
    <property type="protein sequence ID" value="RUO60667.1"/>
    <property type="molecule type" value="Genomic_DNA"/>
</dbReference>
<dbReference type="Pfam" id="PF07715">
    <property type="entry name" value="Plug"/>
    <property type="match status" value="1"/>
</dbReference>
<feature type="chain" id="PRO_5018992757" evidence="5">
    <location>
        <begin position="28"/>
        <end position="901"/>
    </location>
</feature>
<keyword evidence="3" id="KW-0998">Cell outer membrane</keyword>
<comment type="caution">
    <text evidence="8">The sequence shown here is derived from an EMBL/GenBank/DDBJ whole genome shotgun (WGS) entry which is preliminary data.</text>
</comment>
<dbReference type="Gene3D" id="2.40.170.20">
    <property type="entry name" value="TonB-dependent receptor, beta-barrel domain"/>
    <property type="match status" value="1"/>
</dbReference>
<name>A0A432YI78_9GAMM</name>
<proteinExistence type="inferred from homology"/>
<reference evidence="8 9" key="1">
    <citation type="journal article" date="2011" name="Front. Microbiol.">
        <title>Genomic signatures of strain selection and enhancement in Bacillus atrophaeus var. globigii, a historical biowarfare simulant.</title>
        <authorList>
            <person name="Gibbons H.S."/>
            <person name="Broomall S.M."/>
            <person name="McNew L.A."/>
            <person name="Daligault H."/>
            <person name="Chapman C."/>
            <person name="Bruce D."/>
            <person name="Karavis M."/>
            <person name="Krepps M."/>
            <person name="McGregor P.A."/>
            <person name="Hong C."/>
            <person name="Park K.H."/>
            <person name="Akmal A."/>
            <person name="Feldman A."/>
            <person name="Lin J.S."/>
            <person name="Chang W.E."/>
            <person name="Higgs B.W."/>
            <person name="Demirev P."/>
            <person name="Lindquist J."/>
            <person name="Liem A."/>
            <person name="Fochler E."/>
            <person name="Read T.D."/>
            <person name="Tapia R."/>
            <person name="Johnson S."/>
            <person name="Bishop-Lilly K.A."/>
            <person name="Detter C."/>
            <person name="Han C."/>
            <person name="Sozhamannan S."/>
            <person name="Rosenzweig C.N."/>
            <person name="Skowronski E.W."/>
        </authorList>
    </citation>
    <scope>NUCLEOTIDE SEQUENCE [LARGE SCALE GENOMIC DNA]</scope>
    <source>
        <strain evidence="8 9">TPS4-2</strain>
    </source>
</reference>
<evidence type="ECO:0000256" key="2">
    <source>
        <dbReference type="ARBA" id="ARBA00023136"/>
    </source>
</evidence>
<feature type="domain" description="TonB-dependent receptor plug" evidence="7">
    <location>
        <begin position="66"/>
        <end position="149"/>
    </location>
</feature>
<feature type="signal peptide" evidence="5">
    <location>
        <begin position="1"/>
        <end position="27"/>
    </location>
</feature>
<dbReference type="Gene3D" id="2.170.130.10">
    <property type="entry name" value="TonB-dependent receptor, plug domain"/>
    <property type="match status" value="1"/>
</dbReference>
<evidence type="ECO:0000259" key="6">
    <source>
        <dbReference type="Pfam" id="PF00593"/>
    </source>
</evidence>
<evidence type="ECO:0000256" key="1">
    <source>
        <dbReference type="ARBA" id="ARBA00004442"/>
    </source>
</evidence>
<dbReference type="InterPro" id="IPR037066">
    <property type="entry name" value="Plug_dom_sf"/>
</dbReference>
<keyword evidence="2 4" id="KW-0472">Membrane</keyword>
<comment type="subcellular location">
    <subcellularLocation>
        <location evidence="1 4">Cell outer membrane</location>
    </subcellularLocation>
</comment>
<organism evidence="8 9">
    <name type="scientific">Idiomarina piscisalsi</name>
    <dbReference type="NCBI Taxonomy" id="1096243"/>
    <lineage>
        <taxon>Bacteria</taxon>
        <taxon>Pseudomonadati</taxon>
        <taxon>Pseudomonadota</taxon>
        <taxon>Gammaproteobacteria</taxon>
        <taxon>Alteromonadales</taxon>
        <taxon>Idiomarinaceae</taxon>
        <taxon>Idiomarina</taxon>
    </lineage>
</organism>
<evidence type="ECO:0000313" key="8">
    <source>
        <dbReference type="EMBL" id="RUO60667.1"/>
    </source>
</evidence>
<evidence type="ECO:0000259" key="7">
    <source>
        <dbReference type="Pfam" id="PF07715"/>
    </source>
</evidence>
<dbReference type="PANTHER" id="PTHR40980">
    <property type="entry name" value="PLUG DOMAIN-CONTAINING PROTEIN"/>
    <property type="match status" value="1"/>
</dbReference>
<dbReference type="Proteomes" id="UP000288361">
    <property type="component" value="Unassembled WGS sequence"/>
</dbReference>
<evidence type="ECO:0000256" key="5">
    <source>
        <dbReference type="SAM" id="SignalP"/>
    </source>
</evidence>
<evidence type="ECO:0000256" key="4">
    <source>
        <dbReference type="RuleBase" id="RU003357"/>
    </source>
</evidence>
<evidence type="ECO:0000256" key="3">
    <source>
        <dbReference type="ARBA" id="ARBA00023237"/>
    </source>
</evidence>
<keyword evidence="4" id="KW-0798">TonB box</keyword>
<keyword evidence="8" id="KW-0675">Receptor</keyword>
<dbReference type="Pfam" id="PF00593">
    <property type="entry name" value="TonB_dep_Rec_b-barrel"/>
    <property type="match status" value="1"/>
</dbReference>
<dbReference type="InterPro" id="IPR012910">
    <property type="entry name" value="Plug_dom"/>
</dbReference>
<dbReference type="InterPro" id="IPR000531">
    <property type="entry name" value="Beta-barrel_TonB"/>
</dbReference>
<dbReference type="InterPro" id="IPR036942">
    <property type="entry name" value="Beta-barrel_TonB_sf"/>
</dbReference>
<dbReference type="PANTHER" id="PTHR40980:SF5">
    <property type="entry name" value="TONB-DEPENDENT RECEPTOR"/>
    <property type="match status" value="1"/>
</dbReference>